<protein>
    <recommendedName>
        <fullName evidence="3">DDE Tnp4 domain-containing protein</fullName>
    </recommendedName>
</protein>
<evidence type="ECO:0000313" key="4">
    <source>
        <dbReference type="EMBL" id="KAJ8890462.1"/>
    </source>
</evidence>
<accession>A0ABQ9I1E3</accession>
<dbReference type="Pfam" id="PF13359">
    <property type="entry name" value="DDE_Tnp_4"/>
    <property type="match status" value="1"/>
</dbReference>
<comment type="caution">
    <text evidence="4">The sequence shown here is derived from an EMBL/GenBank/DDBJ whole genome shotgun (WGS) entry which is preliminary data.</text>
</comment>
<evidence type="ECO:0000313" key="5">
    <source>
        <dbReference type="Proteomes" id="UP001159363"/>
    </source>
</evidence>
<sequence>MDALRTLLSSITLFYTRDLKNELGLPPPSALPRTNNIVPYVFLGDSAFGLNNHFMKPYPLTNILHEEHIYNYRLSRVRRVAENAFVILASRPHTTMSLSVEKFYVIILACCVLHNFMLKKNTHYIADLSFDREDTDNCAFHPSKWRLHWCHFLSRTSENVMTTERKCDKSLRTTSVMKGEFPSKKTSLEFWLNNK</sequence>
<feature type="domain" description="DDE Tnp4" evidence="3">
    <location>
        <begin position="40"/>
        <end position="115"/>
    </location>
</feature>
<dbReference type="InterPro" id="IPR027806">
    <property type="entry name" value="HARBI1_dom"/>
</dbReference>
<keyword evidence="5" id="KW-1185">Reference proteome</keyword>
<reference evidence="4 5" key="1">
    <citation type="submission" date="2023-02" db="EMBL/GenBank/DDBJ databases">
        <title>LHISI_Scaffold_Assembly.</title>
        <authorList>
            <person name="Stuart O.P."/>
            <person name="Cleave R."/>
            <person name="Magrath M.J.L."/>
            <person name="Mikheyev A.S."/>
        </authorList>
    </citation>
    <scope>NUCLEOTIDE SEQUENCE [LARGE SCALE GENOMIC DNA]</scope>
    <source>
        <strain evidence="4">Daus_M_001</strain>
        <tissue evidence="4">Leg muscle</tissue>
    </source>
</reference>
<organism evidence="4 5">
    <name type="scientific">Dryococelus australis</name>
    <dbReference type="NCBI Taxonomy" id="614101"/>
    <lineage>
        <taxon>Eukaryota</taxon>
        <taxon>Metazoa</taxon>
        <taxon>Ecdysozoa</taxon>
        <taxon>Arthropoda</taxon>
        <taxon>Hexapoda</taxon>
        <taxon>Insecta</taxon>
        <taxon>Pterygota</taxon>
        <taxon>Neoptera</taxon>
        <taxon>Polyneoptera</taxon>
        <taxon>Phasmatodea</taxon>
        <taxon>Verophasmatodea</taxon>
        <taxon>Anareolatae</taxon>
        <taxon>Phasmatidae</taxon>
        <taxon>Eurycanthinae</taxon>
        <taxon>Dryococelus</taxon>
    </lineage>
</organism>
<dbReference type="EMBL" id="JARBHB010000003">
    <property type="protein sequence ID" value="KAJ8890462.1"/>
    <property type="molecule type" value="Genomic_DNA"/>
</dbReference>
<evidence type="ECO:0000259" key="3">
    <source>
        <dbReference type="Pfam" id="PF13359"/>
    </source>
</evidence>
<gene>
    <name evidence="4" type="ORF">PR048_009971</name>
</gene>
<comment type="cofactor">
    <cofactor evidence="1">
        <name>a divalent metal cation</name>
        <dbReference type="ChEBI" id="CHEBI:60240"/>
    </cofactor>
</comment>
<dbReference type="Proteomes" id="UP001159363">
    <property type="component" value="Chromosome 3"/>
</dbReference>
<evidence type="ECO:0000256" key="2">
    <source>
        <dbReference type="ARBA" id="ARBA00022723"/>
    </source>
</evidence>
<name>A0ABQ9I1E3_9NEOP</name>
<keyword evidence="2" id="KW-0479">Metal-binding</keyword>
<evidence type="ECO:0000256" key="1">
    <source>
        <dbReference type="ARBA" id="ARBA00001968"/>
    </source>
</evidence>
<proteinExistence type="predicted"/>